<comment type="similarity">
    <text evidence="5">Belongs to the sigma-70 factor family. ECF subfamily.</text>
</comment>
<evidence type="ECO:0000256" key="4">
    <source>
        <dbReference type="ARBA" id="ARBA00023163"/>
    </source>
</evidence>
<evidence type="ECO:0000313" key="9">
    <source>
        <dbReference type="EMBL" id="TDO32905.1"/>
    </source>
</evidence>
<dbReference type="InterPro" id="IPR039425">
    <property type="entry name" value="RNA_pol_sigma-70-like"/>
</dbReference>
<dbReference type="Proteomes" id="UP000294901">
    <property type="component" value="Unassembled WGS sequence"/>
</dbReference>
<dbReference type="InterPro" id="IPR013325">
    <property type="entry name" value="RNA_pol_sigma_r2"/>
</dbReference>
<dbReference type="RefSeq" id="WP_133878813.1">
    <property type="nucleotide sequence ID" value="NZ_BOMD01000048.1"/>
</dbReference>
<evidence type="ECO:0000256" key="1">
    <source>
        <dbReference type="ARBA" id="ARBA00023015"/>
    </source>
</evidence>
<sequence>MVESRHGRDDALVEAARAGDRDALEDLLRRHLPLVRHLVRQALPDQAQVDDVVQDVMVRALRQLGTLQSPGSFKPWLTAIAVHQIGTHRARGDLAAARTVPLEEALNRPDAASEVEGPAVLRVALKGQRLQVRHAALWLAADDRTVFSLWWLELIGELSRAEVAAALGVGPAHAGVRIQRMREQLEASRGIVAALEARPGCAELDEVVADWDGVPSPFWRKRAGRHVRSCPVCAQAAGDLVPTDRLLATLALLPVPAALGSAALAEILASGAKTTKGASAALGLVGRAAHAALAHPLTTAVGAAVLAVGVTVPATGWATAPQPAPAVAVGPPPRPGPQATTSAGSLPAGPVSLESTAAPGRYVAVSGDQGVLDTAAARQRATFEVVPGLADPACVSLRGAGGRYLRHQSFRLRLDPDEGTVLFHRDATFCGQDGLSGAGVSLESYNFPTFFLRRVGDQLFVDQFDGSGAFRADSSFLVRPPLG</sequence>
<dbReference type="InterPro" id="IPR036195">
    <property type="entry name" value="AbfB_ABD_sf"/>
</dbReference>
<dbReference type="InterPro" id="IPR007934">
    <property type="entry name" value="AbfB_ABD"/>
</dbReference>
<dbReference type="InterPro" id="IPR007627">
    <property type="entry name" value="RNA_pol_sigma70_r2"/>
</dbReference>
<dbReference type="InterPro" id="IPR036388">
    <property type="entry name" value="WH-like_DNA-bd_sf"/>
</dbReference>
<feature type="domain" description="Alpha-L-arabinofuranosidase B arabinose-binding" evidence="8">
    <location>
        <begin position="352"/>
        <end position="478"/>
    </location>
</feature>
<dbReference type="GO" id="GO:0046556">
    <property type="term" value="F:alpha-L-arabinofuranosidase activity"/>
    <property type="evidence" value="ECO:0007669"/>
    <property type="project" value="InterPro"/>
</dbReference>
<comment type="caution">
    <text evidence="9">The sequence shown here is derived from an EMBL/GenBank/DDBJ whole genome shotgun (WGS) entry which is preliminary data.</text>
</comment>
<keyword evidence="4 5" id="KW-0804">Transcription</keyword>
<dbReference type="CDD" id="cd23399">
    <property type="entry name" value="beta-trefoil_ABD_ABFB"/>
    <property type="match status" value="1"/>
</dbReference>
<dbReference type="InterPro" id="IPR014284">
    <property type="entry name" value="RNA_pol_sigma-70_dom"/>
</dbReference>
<dbReference type="GO" id="GO:0006352">
    <property type="term" value="P:DNA-templated transcription initiation"/>
    <property type="evidence" value="ECO:0007669"/>
    <property type="project" value="InterPro"/>
</dbReference>
<evidence type="ECO:0000259" key="8">
    <source>
        <dbReference type="Pfam" id="PF05270"/>
    </source>
</evidence>
<dbReference type="SUPFAM" id="SSF88946">
    <property type="entry name" value="Sigma2 domain of RNA polymerase sigma factors"/>
    <property type="match status" value="1"/>
</dbReference>
<dbReference type="InterPro" id="IPR000838">
    <property type="entry name" value="RNA_pol_sigma70_ECF_CS"/>
</dbReference>
<keyword evidence="2 5" id="KW-0731">Sigma factor</keyword>
<name>A0A4R6JEC2_9ACTN</name>
<keyword evidence="1 5" id="KW-0805">Transcription regulation</keyword>
<dbReference type="Gene3D" id="1.10.10.10">
    <property type="entry name" value="Winged helix-like DNA-binding domain superfamily/Winged helix DNA-binding domain"/>
    <property type="match status" value="1"/>
</dbReference>
<gene>
    <name evidence="9" type="ORF">C8E87_8383</name>
</gene>
<feature type="region of interest" description="Disordered" evidence="6">
    <location>
        <begin position="321"/>
        <end position="351"/>
    </location>
</feature>
<keyword evidence="10" id="KW-1185">Reference proteome</keyword>
<evidence type="ECO:0000256" key="6">
    <source>
        <dbReference type="SAM" id="MobiDB-lite"/>
    </source>
</evidence>
<dbReference type="GO" id="GO:0046373">
    <property type="term" value="P:L-arabinose metabolic process"/>
    <property type="evidence" value="ECO:0007669"/>
    <property type="project" value="InterPro"/>
</dbReference>
<dbReference type="PANTHER" id="PTHR43133">
    <property type="entry name" value="RNA POLYMERASE ECF-TYPE SIGMA FACTO"/>
    <property type="match status" value="1"/>
</dbReference>
<protein>
    <recommendedName>
        <fullName evidence="5">RNA polymerase sigma factor</fullName>
    </recommendedName>
</protein>
<evidence type="ECO:0000259" key="7">
    <source>
        <dbReference type="Pfam" id="PF04542"/>
    </source>
</evidence>
<dbReference type="OrthoDB" id="8611574at2"/>
<evidence type="ECO:0000256" key="5">
    <source>
        <dbReference type="RuleBase" id="RU000716"/>
    </source>
</evidence>
<proteinExistence type="inferred from homology"/>
<dbReference type="AlphaFoldDB" id="A0A4R6JEC2"/>
<dbReference type="GO" id="GO:0003677">
    <property type="term" value="F:DNA binding"/>
    <property type="evidence" value="ECO:0007669"/>
    <property type="project" value="UniProtKB-KW"/>
</dbReference>
<keyword evidence="3 5" id="KW-0238">DNA-binding</keyword>
<evidence type="ECO:0000256" key="3">
    <source>
        <dbReference type="ARBA" id="ARBA00023125"/>
    </source>
</evidence>
<dbReference type="NCBIfam" id="TIGR02937">
    <property type="entry name" value="sigma70-ECF"/>
    <property type="match status" value="1"/>
</dbReference>
<dbReference type="PANTHER" id="PTHR43133:SF8">
    <property type="entry name" value="RNA POLYMERASE SIGMA FACTOR HI_1459-RELATED"/>
    <property type="match status" value="1"/>
</dbReference>
<dbReference type="GO" id="GO:0016987">
    <property type="term" value="F:sigma factor activity"/>
    <property type="evidence" value="ECO:0007669"/>
    <property type="project" value="UniProtKB-KW"/>
</dbReference>
<dbReference type="Gene3D" id="2.80.10.50">
    <property type="match status" value="1"/>
</dbReference>
<dbReference type="EMBL" id="SNWR01000002">
    <property type="protein sequence ID" value="TDO32905.1"/>
    <property type="molecule type" value="Genomic_DNA"/>
</dbReference>
<dbReference type="PROSITE" id="PS01063">
    <property type="entry name" value="SIGMA70_ECF"/>
    <property type="match status" value="1"/>
</dbReference>
<dbReference type="Pfam" id="PF04542">
    <property type="entry name" value="Sigma70_r2"/>
    <property type="match status" value="1"/>
</dbReference>
<accession>A0A4R6JEC2</accession>
<evidence type="ECO:0000256" key="2">
    <source>
        <dbReference type="ARBA" id="ARBA00023082"/>
    </source>
</evidence>
<feature type="domain" description="RNA polymerase sigma-70 region 2" evidence="7">
    <location>
        <begin position="27"/>
        <end position="90"/>
    </location>
</feature>
<reference evidence="9 10" key="1">
    <citation type="submission" date="2019-03" db="EMBL/GenBank/DDBJ databases">
        <title>Sequencing the genomes of 1000 actinobacteria strains.</title>
        <authorList>
            <person name="Klenk H.-P."/>
        </authorList>
    </citation>
    <scope>NUCLEOTIDE SEQUENCE [LARGE SCALE GENOMIC DNA]</scope>
    <source>
        <strain evidence="9 10">DSM 43805</strain>
    </source>
</reference>
<dbReference type="SUPFAM" id="SSF110221">
    <property type="entry name" value="AbfB domain"/>
    <property type="match status" value="1"/>
</dbReference>
<organism evidence="9 10">
    <name type="scientific">Paractinoplanes brasiliensis</name>
    <dbReference type="NCBI Taxonomy" id="52695"/>
    <lineage>
        <taxon>Bacteria</taxon>
        <taxon>Bacillati</taxon>
        <taxon>Actinomycetota</taxon>
        <taxon>Actinomycetes</taxon>
        <taxon>Micromonosporales</taxon>
        <taxon>Micromonosporaceae</taxon>
        <taxon>Paractinoplanes</taxon>
    </lineage>
</organism>
<dbReference type="Pfam" id="PF05270">
    <property type="entry name" value="AbfB"/>
    <property type="match status" value="1"/>
</dbReference>
<evidence type="ECO:0000313" key="10">
    <source>
        <dbReference type="Proteomes" id="UP000294901"/>
    </source>
</evidence>
<dbReference type="Gene3D" id="1.10.1740.10">
    <property type="match status" value="1"/>
</dbReference>